<proteinExistence type="predicted"/>
<comment type="caution">
    <text evidence="1">The sequence shown here is derived from an EMBL/GenBank/DDBJ whole genome shotgun (WGS) entry which is preliminary data.</text>
</comment>
<organism evidence="1 2">
    <name type="scientific">Collinsella aerofaciens</name>
    <dbReference type="NCBI Taxonomy" id="74426"/>
    <lineage>
        <taxon>Bacteria</taxon>
        <taxon>Bacillati</taxon>
        <taxon>Actinomycetota</taxon>
        <taxon>Coriobacteriia</taxon>
        <taxon>Coriobacteriales</taxon>
        <taxon>Coriobacteriaceae</taxon>
        <taxon>Collinsella</taxon>
    </lineage>
</organism>
<dbReference type="RefSeq" id="WP_117747089.1">
    <property type="nucleotide sequence ID" value="NZ_JBDGBB010000069.1"/>
</dbReference>
<sequence length="71" mass="8005">MEALINMVPAQMQPVLDYLQLKQLKAVLEITLQSHAESSVPSRCDTTSNYWLGFNSYLTLNLWFGSVAKSL</sequence>
<dbReference type="EMBL" id="WWTB01000025">
    <property type="protein sequence ID" value="MZJ86646.1"/>
    <property type="molecule type" value="Genomic_DNA"/>
</dbReference>
<gene>
    <name evidence="1" type="ORF">GT635_09340</name>
</gene>
<accession>A0A6L8RNY8</accession>
<evidence type="ECO:0000313" key="2">
    <source>
        <dbReference type="Proteomes" id="UP000481598"/>
    </source>
</evidence>
<dbReference type="AlphaFoldDB" id="A0A6L8RNY8"/>
<dbReference type="Proteomes" id="UP000481598">
    <property type="component" value="Unassembled WGS sequence"/>
</dbReference>
<name>A0A6L8RNY8_9ACTN</name>
<reference evidence="1 2" key="1">
    <citation type="journal article" date="2019" name="Nat. Med.">
        <title>A library of human gut bacterial isolates paired with longitudinal multiomics data enables mechanistic microbiome research.</title>
        <authorList>
            <person name="Poyet M."/>
            <person name="Groussin M."/>
            <person name="Gibbons S.M."/>
            <person name="Avila-Pacheco J."/>
            <person name="Jiang X."/>
            <person name="Kearney S.M."/>
            <person name="Perrotta A.R."/>
            <person name="Berdy B."/>
            <person name="Zhao S."/>
            <person name="Lieberman T.D."/>
            <person name="Swanson P.K."/>
            <person name="Smith M."/>
            <person name="Roesemann S."/>
            <person name="Alexander J.E."/>
            <person name="Rich S.A."/>
            <person name="Livny J."/>
            <person name="Vlamakis H."/>
            <person name="Clish C."/>
            <person name="Bullock K."/>
            <person name="Deik A."/>
            <person name="Scott J."/>
            <person name="Pierce K.A."/>
            <person name="Xavier R.J."/>
            <person name="Alm E.J."/>
        </authorList>
    </citation>
    <scope>NUCLEOTIDE SEQUENCE [LARGE SCALE GENOMIC DNA]</scope>
    <source>
        <strain evidence="1 2">BIOML-A10</strain>
    </source>
</reference>
<protein>
    <submittedName>
        <fullName evidence="1">Uncharacterized protein</fullName>
    </submittedName>
</protein>
<evidence type="ECO:0000313" key="1">
    <source>
        <dbReference type="EMBL" id="MZJ86646.1"/>
    </source>
</evidence>